<gene>
    <name evidence="2" type="ORF">LOAG_15547</name>
</gene>
<evidence type="ECO:0000313" key="2">
    <source>
        <dbReference type="EMBL" id="EFO12984.1"/>
    </source>
</evidence>
<name>A0A1S0TFG8_LOALO</name>
<dbReference type="AlphaFoldDB" id="A0A1S0TFG8"/>
<feature type="region of interest" description="Disordered" evidence="1">
    <location>
        <begin position="1"/>
        <end position="24"/>
    </location>
</feature>
<accession>A0A1S0TFG8</accession>
<dbReference type="CTD" id="9953038"/>
<dbReference type="PROSITE" id="PS51257">
    <property type="entry name" value="PROKAR_LIPOPROTEIN"/>
    <property type="match status" value="1"/>
</dbReference>
<dbReference type="EMBL" id="JH712751">
    <property type="protein sequence ID" value="EFO12984.1"/>
    <property type="molecule type" value="Genomic_DNA"/>
</dbReference>
<organism evidence="2">
    <name type="scientific">Loa loa</name>
    <name type="common">Eye worm</name>
    <name type="synonym">Filaria loa</name>
    <dbReference type="NCBI Taxonomy" id="7209"/>
    <lineage>
        <taxon>Eukaryota</taxon>
        <taxon>Metazoa</taxon>
        <taxon>Ecdysozoa</taxon>
        <taxon>Nematoda</taxon>
        <taxon>Chromadorea</taxon>
        <taxon>Rhabditida</taxon>
        <taxon>Spirurina</taxon>
        <taxon>Spiruromorpha</taxon>
        <taxon>Filarioidea</taxon>
        <taxon>Onchocercidae</taxon>
        <taxon>Loa</taxon>
    </lineage>
</organism>
<evidence type="ECO:0000256" key="1">
    <source>
        <dbReference type="SAM" id="MobiDB-lite"/>
    </source>
</evidence>
<dbReference type="GeneID" id="9953038"/>
<proteinExistence type="predicted"/>
<dbReference type="RefSeq" id="XP_003151085.1">
    <property type="nucleotide sequence ID" value="XM_003151037.1"/>
</dbReference>
<dbReference type="InParanoid" id="A0A1S0TFG8"/>
<reference evidence="2" key="1">
    <citation type="submission" date="2012-04" db="EMBL/GenBank/DDBJ databases">
        <title>The Genome Sequence of Loa loa.</title>
        <authorList>
            <consortium name="The Broad Institute Genome Sequencing Platform"/>
            <consortium name="Broad Institute Genome Sequencing Center for Infectious Disease"/>
            <person name="Nutman T.B."/>
            <person name="Fink D.L."/>
            <person name="Russ C."/>
            <person name="Young S."/>
            <person name="Zeng Q."/>
            <person name="Gargeya S."/>
            <person name="Alvarado L."/>
            <person name="Berlin A."/>
            <person name="Chapman S.B."/>
            <person name="Chen Z."/>
            <person name="Freedman E."/>
            <person name="Gellesch M."/>
            <person name="Goldberg J."/>
            <person name="Griggs A."/>
            <person name="Gujja S."/>
            <person name="Heilman E.R."/>
            <person name="Heiman D."/>
            <person name="Howarth C."/>
            <person name="Mehta T."/>
            <person name="Neiman D."/>
            <person name="Pearson M."/>
            <person name="Roberts A."/>
            <person name="Saif S."/>
            <person name="Shea T."/>
            <person name="Shenoy N."/>
            <person name="Sisk P."/>
            <person name="Stolte C."/>
            <person name="Sykes S."/>
            <person name="White J."/>
            <person name="Yandava C."/>
            <person name="Haas B."/>
            <person name="Henn M.R."/>
            <person name="Nusbaum C."/>
            <person name="Birren B."/>
        </authorList>
    </citation>
    <scope>NUCLEOTIDE SEQUENCE [LARGE SCALE GENOMIC DNA]</scope>
</reference>
<protein>
    <submittedName>
        <fullName evidence="2">Uncharacterized protein</fullName>
    </submittedName>
</protein>
<dbReference type="KEGG" id="loa:LOAG_15547"/>
<sequence length="53" mass="5861">MLKYKDSHRSQTLKCKDSPMQTASTSVSSCKNMIHDIERSLQSCIDKGNGSAI</sequence>
<feature type="compositionally biased region" description="Basic and acidic residues" evidence="1">
    <location>
        <begin position="1"/>
        <end position="17"/>
    </location>
</feature>